<accession>A0A326U4U3</accession>
<dbReference type="InterPro" id="IPR001031">
    <property type="entry name" value="Thioesterase"/>
</dbReference>
<evidence type="ECO:0000313" key="4">
    <source>
        <dbReference type="EMBL" id="PZW27150.1"/>
    </source>
</evidence>
<feature type="domain" description="Thioesterase" evidence="3">
    <location>
        <begin position="23"/>
        <end position="242"/>
    </location>
</feature>
<keyword evidence="2" id="KW-0812">Transmembrane</keyword>
<dbReference type="GO" id="GO:0008610">
    <property type="term" value="P:lipid biosynthetic process"/>
    <property type="evidence" value="ECO:0007669"/>
    <property type="project" value="TreeGrafter"/>
</dbReference>
<dbReference type="PANTHER" id="PTHR11487">
    <property type="entry name" value="THIOESTERASE"/>
    <property type="match status" value="1"/>
</dbReference>
<dbReference type="InterPro" id="IPR012223">
    <property type="entry name" value="TEII"/>
</dbReference>
<feature type="transmembrane region" description="Helical" evidence="2">
    <location>
        <begin position="21"/>
        <end position="40"/>
    </location>
</feature>
<evidence type="ECO:0000256" key="2">
    <source>
        <dbReference type="SAM" id="Phobius"/>
    </source>
</evidence>
<dbReference type="Proteomes" id="UP000248806">
    <property type="component" value="Unassembled WGS sequence"/>
</dbReference>
<dbReference type="Gene3D" id="3.40.50.1820">
    <property type="entry name" value="alpha/beta hydrolase"/>
    <property type="match status" value="1"/>
</dbReference>
<comment type="caution">
    <text evidence="4">The sequence shown here is derived from an EMBL/GenBank/DDBJ whole genome shotgun (WGS) entry which is preliminary data.</text>
</comment>
<evidence type="ECO:0000259" key="3">
    <source>
        <dbReference type="Pfam" id="PF00975"/>
    </source>
</evidence>
<evidence type="ECO:0000256" key="1">
    <source>
        <dbReference type="ARBA" id="ARBA00007169"/>
    </source>
</evidence>
<dbReference type="AlphaFoldDB" id="A0A326U4U3"/>
<keyword evidence="5" id="KW-1185">Reference proteome</keyword>
<dbReference type="InterPro" id="IPR029058">
    <property type="entry name" value="AB_hydrolase_fold"/>
</dbReference>
<name>A0A326U4U3_THEHA</name>
<dbReference type="EMBL" id="QKUF01000013">
    <property type="protein sequence ID" value="PZW27150.1"/>
    <property type="molecule type" value="Genomic_DNA"/>
</dbReference>
<dbReference type="RefSeq" id="WP_111324066.1">
    <property type="nucleotide sequence ID" value="NZ_BIFX01000002.1"/>
</dbReference>
<sequence>MRTSTQNTKWLHCLKPNPHAYLRLFCFSYAGGSASTFYGWERMLPPEIEVCAIQLPGRENRLREPPITNMQTLITSLEAALSPYLQDPYAFFGHSLGALICFLLAKQLPGAPECLFVSAHRAPHLPPRHSFLHRLSDAELIEQLRTYQGTPESVLQNSELMSLLLPSIRADFTLFETYQHKNGPALTCPVIAFGGEHDPKVSRQELLLWRMYTSNTFELHMLPGTHFFLQDNRAALLQSITQALIPILNRLHI</sequence>
<keyword evidence="2" id="KW-0472">Membrane</keyword>
<reference evidence="4 5" key="1">
    <citation type="submission" date="2018-06" db="EMBL/GenBank/DDBJ databases">
        <title>Genomic Encyclopedia of Archaeal and Bacterial Type Strains, Phase II (KMG-II): from individual species to whole genera.</title>
        <authorList>
            <person name="Goeker M."/>
        </authorList>
    </citation>
    <scope>NUCLEOTIDE SEQUENCE [LARGE SCALE GENOMIC DNA]</scope>
    <source>
        <strain evidence="4 5">ATCC BAA-1881</strain>
    </source>
</reference>
<gene>
    <name evidence="4" type="ORF">EI42_03713</name>
</gene>
<dbReference type="Pfam" id="PF00975">
    <property type="entry name" value="Thioesterase"/>
    <property type="match status" value="1"/>
</dbReference>
<dbReference type="PANTHER" id="PTHR11487:SF0">
    <property type="entry name" value="S-ACYL FATTY ACID SYNTHASE THIOESTERASE, MEDIUM CHAIN"/>
    <property type="match status" value="1"/>
</dbReference>
<evidence type="ECO:0000313" key="5">
    <source>
        <dbReference type="Proteomes" id="UP000248806"/>
    </source>
</evidence>
<proteinExistence type="inferred from homology"/>
<comment type="similarity">
    <text evidence="1">Belongs to the thioesterase family.</text>
</comment>
<keyword evidence="2" id="KW-1133">Transmembrane helix</keyword>
<dbReference type="SUPFAM" id="SSF53474">
    <property type="entry name" value="alpha/beta-Hydrolases"/>
    <property type="match status" value="1"/>
</dbReference>
<protein>
    <submittedName>
        <fullName evidence="4">Surfactin synthase thioesterase subunit</fullName>
    </submittedName>
</protein>
<organism evidence="4 5">
    <name type="scientific">Thermosporothrix hazakensis</name>
    <dbReference type="NCBI Taxonomy" id="644383"/>
    <lineage>
        <taxon>Bacteria</taxon>
        <taxon>Bacillati</taxon>
        <taxon>Chloroflexota</taxon>
        <taxon>Ktedonobacteria</taxon>
        <taxon>Ktedonobacterales</taxon>
        <taxon>Thermosporotrichaceae</taxon>
        <taxon>Thermosporothrix</taxon>
    </lineage>
</organism>
<dbReference type="OrthoDB" id="2213423at2"/>